<evidence type="ECO:0000256" key="5">
    <source>
        <dbReference type="ARBA" id="ARBA00024937"/>
    </source>
</evidence>
<dbReference type="PRINTS" id="PR00037">
    <property type="entry name" value="HTHLACR"/>
</dbReference>
<sequence length="265" mass="28494">MGETPALRGEYQHTKRRRERLVELVEAGSGSENVHALADELDVSVSTVRRDLAHLEADGKLARTYGGAMGAGRLDRSWQVKSTEHQDRKQEIARYAATKVARGMTVLLDSGTTVAEAAAILGTRPDTHLVTNGLSSLLALADSDADVTVLGGRLRRPSESIIGAATLQMLQHLTVDVGFLGAEALHPTRGLNCPEMDQALVKQLMSTNSKRTWVLVDSSKLEREAPFSYWAPVAAGCGVITDSRATDAQLAPFRDGGWIVEIAPA</sequence>
<keyword evidence="3" id="KW-0805">Transcription regulation</keyword>
<gene>
    <name evidence="7" type="ORF">BJ960_001134</name>
</gene>
<keyword evidence="2" id="KW-0678">Repressor</keyword>
<name>A0A852QYA9_9MICO</name>
<keyword evidence="8" id="KW-1185">Reference proteome</keyword>
<dbReference type="InterPro" id="IPR050313">
    <property type="entry name" value="Carb_Metab_HTH_regulators"/>
</dbReference>
<dbReference type="Gene3D" id="3.40.50.1360">
    <property type="match status" value="1"/>
</dbReference>
<dbReference type="InterPro" id="IPR001034">
    <property type="entry name" value="DeoR_HTH"/>
</dbReference>
<evidence type="ECO:0000256" key="1">
    <source>
        <dbReference type="ARBA" id="ARBA00021390"/>
    </source>
</evidence>
<dbReference type="InterPro" id="IPR037171">
    <property type="entry name" value="NagB/RpiA_transferase-like"/>
</dbReference>
<dbReference type="RefSeq" id="WP_185986573.1">
    <property type="nucleotide sequence ID" value="NZ_BAAALZ010000002.1"/>
</dbReference>
<comment type="function">
    <text evidence="5">Repressor of the lactose catabolism operon. Galactose-6-phosphate is the inducer.</text>
</comment>
<evidence type="ECO:0000256" key="3">
    <source>
        <dbReference type="ARBA" id="ARBA00023015"/>
    </source>
</evidence>
<dbReference type="InterPro" id="IPR036390">
    <property type="entry name" value="WH_DNA-bd_sf"/>
</dbReference>
<evidence type="ECO:0000256" key="4">
    <source>
        <dbReference type="ARBA" id="ARBA00023163"/>
    </source>
</evidence>
<dbReference type="SMART" id="SM01134">
    <property type="entry name" value="DeoRC"/>
    <property type="match status" value="1"/>
</dbReference>
<dbReference type="GO" id="GO:0003700">
    <property type="term" value="F:DNA-binding transcription factor activity"/>
    <property type="evidence" value="ECO:0007669"/>
    <property type="project" value="InterPro"/>
</dbReference>
<dbReference type="PANTHER" id="PTHR30363:SF4">
    <property type="entry name" value="GLYCEROL-3-PHOSPHATE REGULON REPRESSOR"/>
    <property type="match status" value="1"/>
</dbReference>
<keyword evidence="4" id="KW-0804">Transcription</keyword>
<dbReference type="PANTHER" id="PTHR30363">
    <property type="entry name" value="HTH-TYPE TRANSCRIPTIONAL REGULATOR SRLR-RELATED"/>
    <property type="match status" value="1"/>
</dbReference>
<evidence type="ECO:0000313" key="7">
    <source>
        <dbReference type="EMBL" id="NYD26331.1"/>
    </source>
</evidence>
<evidence type="ECO:0000256" key="2">
    <source>
        <dbReference type="ARBA" id="ARBA00022491"/>
    </source>
</evidence>
<dbReference type="PROSITE" id="PS51000">
    <property type="entry name" value="HTH_DEOR_2"/>
    <property type="match status" value="1"/>
</dbReference>
<dbReference type="SUPFAM" id="SSF46785">
    <property type="entry name" value="Winged helix' DNA-binding domain"/>
    <property type="match status" value="1"/>
</dbReference>
<dbReference type="SUPFAM" id="SSF100950">
    <property type="entry name" value="NagB/RpiA/CoA transferase-like"/>
    <property type="match status" value="1"/>
</dbReference>
<protein>
    <recommendedName>
        <fullName evidence="1">Lactose phosphotransferase system repressor</fullName>
    </recommendedName>
</protein>
<feature type="domain" description="HTH deoR-type" evidence="6">
    <location>
        <begin position="15"/>
        <end position="70"/>
    </location>
</feature>
<reference evidence="7 8" key="1">
    <citation type="submission" date="2020-07" db="EMBL/GenBank/DDBJ databases">
        <title>Sequencing the genomes of 1000 actinobacteria strains.</title>
        <authorList>
            <person name="Klenk H.-P."/>
        </authorList>
    </citation>
    <scope>NUCLEOTIDE SEQUENCE [LARGE SCALE GENOMIC DNA]</scope>
    <source>
        <strain evidence="7 8">DSM 17380</strain>
    </source>
</reference>
<dbReference type="InterPro" id="IPR036388">
    <property type="entry name" value="WH-like_DNA-bd_sf"/>
</dbReference>
<evidence type="ECO:0000313" key="8">
    <source>
        <dbReference type="Proteomes" id="UP000586095"/>
    </source>
</evidence>
<dbReference type="EMBL" id="JACCBD010000001">
    <property type="protein sequence ID" value="NYD26331.1"/>
    <property type="molecule type" value="Genomic_DNA"/>
</dbReference>
<dbReference type="InterPro" id="IPR014036">
    <property type="entry name" value="DeoR-like_C"/>
</dbReference>
<dbReference type="Pfam" id="PF00455">
    <property type="entry name" value="DeoRC"/>
    <property type="match status" value="1"/>
</dbReference>
<dbReference type="SMART" id="SM00420">
    <property type="entry name" value="HTH_DEOR"/>
    <property type="match status" value="1"/>
</dbReference>
<organism evidence="7 8">
    <name type="scientific">Leucobacter aridicollis</name>
    <dbReference type="NCBI Taxonomy" id="283878"/>
    <lineage>
        <taxon>Bacteria</taxon>
        <taxon>Bacillati</taxon>
        <taxon>Actinomycetota</taxon>
        <taxon>Actinomycetes</taxon>
        <taxon>Micrococcales</taxon>
        <taxon>Microbacteriaceae</taxon>
        <taxon>Leucobacter</taxon>
    </lineage>
</organism>
<proteinExistence type="predicted"/>
<dbReference type="Proteomes" id="UP000586095">
    <property type="component" value="Unassembled WGS sequence"/>
</dbReference>
<comment type="caution">
    <text evidence="7">The sequence shown here is derived from an EMBL/GenBank/DDBJ whole genome shotgun (WGS) entry which is preliminary data.</text>
</comment>
<accession>A0A852QYA9</accession>
<dbReference type="Pfam" id="PF08220">
    <property type="entry name" value="HTH_DeoR"/>
    <property type="match status" value="1"/>
</dbReference>
<evidence type="ECO:0000259" key="6">
    <source>
        <dbReference type="PROSITE" id="PS51000"/>
    </source>
</evidence>
<dbReference type="AlphaFoldDB" id="A0A852QYA9"/>
<dbReference type="Gene3D" id="1.10.10.10">
    <property type="entry name" value="Winged helix-like DNA-binding domain superfamily/Winged helix DNA-binding domain"/>
    <property type="match status" value="1"/>
</dbReference>